<dbReference type="Proteomes" id="UP000194280">
    <property type="component" value="Unassembled WGS sequence"/>
</dbReference>
<evidence type="ECO:0000313" key="6">
    <source>
        <dbReference type="Proteomes" id="UP000194280"/>
    </source>
</evidence>
<dbReference type="GO" id="GO:0050664">
    <property type="term" value="F:oxidoreductase activity, acting on NAD(P)H, oxygen as acceptor"/>
    <property type="evidence" value="ECO:0007669"/>
    <property type="project" value="TreeGrafter"/>
</dbReference>
<evidence type="ECO:0000313" key="5">
    <source>
        <dbReference type="EMBL" id="OTA31597.1"/>
    </source>
</evidence>
<accession>A0A1Z5T6C0</accession>
<dbReference type="PRINTS" id="PR00080">
    <property type="entry name" value="SDRFAMILY"/>
</dbReference>
<keyword evidence="6" id="KW-1185">Reference proteome</keyword>
<dbReference type="PANTHER" id="PTHR43008">
    <property type="entry name" value="BENZIL REDUCTASE"/>
    <property type="match status" value="1"/>
</dbReference>
<dbReference type="VEuPathDB" id="FungiDB:BTJ68_07287"/>
<comment type="similarity">
    <text evidence="1 4">Belongs to the short-chain dehydrogenases/reductases (SDR) family.</text>
</comment>
<gene>
    <name evidence="5" type="ORF">BTJ68_07287</name>
</gene>
<dbReference type="EMBL" id="MUNK01000111">
    <property type="protein sequence ID" value="OTA31597.1"/>
    <property type="molecule type" value="Genomic_DNA"/>
</dbReference>
<dbReference type="InParanoid" id="A0A1Z5T6C0"/>
<dbReference type="PANTHER" id="PTHR43008:SF10">
    <property type="entry name" value="CHAIN DEHYDROGENASE_OXIDOREDUCTASE, PUTATIVE (AFU_ORTHOLOGUE AFUA_2G15740)-RELATED"/>
    <property type="match status" value="1"/>
</dbReference>
<dbReference type="GO" id="GO:0016616">
    <property type="term" value="F:oxidoreductase activity, acting on the CH-OH group of donors, NAD or NADP as acceptor"/>
    <property type="evidence" value="ECO:0007669"/>
    <property type="project" value="UniProtKB-ARBA"/>
</dbReference>
<dbReference type="PRINTS" id="PR00081">
    <property type="entry name" value="GDHRDH"/>
</dbReference>
<dbReference type="InterPro" id="IPR002347">
    <property type="entry name" value="SDR_fam"/>
</dbReference>
<evidence type="ECO:0000256" key="1">
    <source>
        <dbReference type="ARBA" id="ARBA00006484"/>
    </source>
</evidence>
<dbReference type="InterPro" id="IPR020904">
    <property type="entry name" value="Sc_DH/Rdtase_CS"/>
</dbReference>
<name>A0A1Z5T6C0_HORWE</name>
<comment type="caution">
    <text evidence="5">The sequence shown here is derived from an EMBL/GenBank/DDBJ whole genome shotgun (WGS) entry which is preliminary data.</text>
</comment>
<organism evidence="5 6">
    <name type="scientific">Hortaea werneckii EXF-2000</name>
    <dbReference type="NCBI Taxonomy" id="1157616"/>
    <lineage>
        <taxon>Eukaryota</taxon>
        <taxon>Fungi</taxon>
        <taxon>Dikarya</taxon>
        <taxon>Ascomycota</taxon>
        <taxon>Pezizomycotina</taxon>
        <taxon>Dothideomycetes</taxon>
        <taxon>Dothideomycetidae</taxon>
        <taxon>Mycosphaerellales</taxon>
        <taxon>Teratosphaeriaceae</taxon>
        <taxon>Hortaea</taxon>
    </lineage>
</organism>
<dbReference type="Gene3D" id="3.40.50.720">
    <property type="entry name" value="NAD(P)-binding Rossmann-like Domain"/>
    <property type="match status" value="1"/>
</dbReference>
<dbReference type="Pfam" id="PF00106">
    <property type="entry name" value="adh_short"/>
    <property type="match status" value="1"/>
</dbReference>
<evidence type="ECO:0000256" key="4">
    <source>
        <dbReference type="RuleBase" id="RU000363"/>
    </source>
</evidence>
<dbReference type="SUPFAM" id="SSF51735">
    <property type="entry name" value="NAD(P)-binding Rossmann-fold domains"/>
    <property type="match status" value="2"/>
</dbReference>
<dbReference type="OrthoDB" id="1669814at2759"/>
<dbReference type="InterPro" id="IPR036291">
    <property type="entry name" value="NAD(P)-bd_dom_sf"/>
</dbReference>
<dbReference type="STRING" id="1157616.A0A1Z5T6C0"/>
<keyword evidence="3" id="KW-0560">Oxidoreductase</keyword>
<dbReference type="Pfam" id="PF13561">
    <property type="entry name" value="adh_short_C2"/>
    <property type="match status" value="1"/>
</dbReference>
<dbReference type="PROSITE" id="PS00061">
    <property type="entry name" value="ADH_SHORT"/>
    <property type="match status" value="1"/>
</dbReference>
<sequence length="385" mass="42256">MFTRILPSTRAVALPAFASQPAARLVLRAARWSNPPKRLLATISKETSLPGGGEEEKRPSAIASRLPDPQHVVAPQRFREFELDGRVFVVTGGARGLGLALAEVLVEAGGNVYCLDRAEQPEKHFWQTRDELAHHFRGTLHYRQVDVTHAEQLDQVIAEIADKHQRMDGLIANAGIQWVQPALEYEAAKVPEMYNVNCGGVFLSARACAKQMIKYGIPGSIVLVGSMSGLNANKGFTSVHYNASKAGVIQMGRSLAMEVSPRNSRLALPPFSPLPVPPFPPRSLRIQPTPDSFTLLFFWKSTVGQIVSGKPIRVNVLCPGNILTPMVQNDFRNDPTLRAKWEAANMMGRISETKEYRGAALFMLSDASSFMTASHLVIDGGYTAW</sequence>
<protein>
    <submittedName>
        <fullName evidence="5">Uncharacterized protein</fullName>
    </submittedName>
</protein>
<reference evidence="5 6" key="1">
    <citation type="submission" date="2017-01" db="EMBL/GenBank/DDBJ databases">
        <title>The recent genome duplication of the halophilic yeast Hortaea werneckii: insights from long-read sequencing.</title>
        <authorList>
            <person name="Sinha S."/>
            <person name="Flibotte S."/>
            <person name="Neira M."/>
            <person name="Lenassi M."/>
            <person name="Gostincar C."/>
            <person name="Stajich J.E."/>
            <person name="Nislow C.E."/>
        </authorList>
    </citation>
    <scope>NUCLEOTIDE SEQUENCE [LARGE SCALE GENOMIC DNA]</scope>
    <source>
        <strain evidence="5 6">EXF-2000</strain>
    </source>
</reference>
<evidence type="ECO:0000256" key="3">
    <source>
        <dbReference type="ARBA" id="ARBA00023002"/>
    </source>
</evidence>
<dbReference type="AlphaFoldDB" id="A0A1Z5T6C0"/>
<evidence type="ECO:0000256" key="2">
    <source>
        <dbReference type="ARBA" id="ARBA00022857"/>
    </source>
</evidence>
<dbReference type="FunFam" id="3.40.50.720:FF:000084">
    <property type="entry name" value="Short-chain dehydrogenase reductase"/>
    <property type="match status" value="1"/>
</dbReference>
<proteinExistence type="inferred from homology"/>
<keyword evidence="2" id="KW-0521">NADP</keyword>